<feature type="non-terminal residue" evidence="1">
    <location>
        <position position="1"/>
    </location>
</feature>
<proteinExistence type="predicted"/>
<dbReference type="EMBL" id="LAZR01015182">
    <property type="protein sequence ID" value="KKM14284.1"/>
    <property type="molecule type" value="Genomic_DNA"/>
</dbReference>
<gene>
    <name evidence="1" type="ORF">LCGC14_1707700</name>
</gene>
<protein>
    <submittedName>
        <fullName evidence="1">Uncharacterized protein</fullName>
    </submittedName>
</protein>
<comment type="caution">
    <text evidence="1">The sequence shown here is derived from an EMBL/GenBank/DDBJ whole genome shotgun (WGS) entry which is preliminary data.</text>
</comment>
<organism evidence="1">
    <name type="scientific">marine sediment metagenome</name>
    <dbReference type="NCBI Taxonomy" id="412755"/>
    <lineage>
        <taxon>unclassified sequences</taxon>
        <taxon>metagenomes</taxon>
        <taxon>ecological metagenomes</taxon>
    </lineage>
</organism>
<sequence>NLNNINKIEIKETIKLTKNFLSFMKNMI</sequence>
<accession>A0A0F9I3R0</accession>
<name>A0A0F9I3R0_9ZZZZ</name>
<reference evidence="1" key="1">
    <citation type="journal article" date="2015" name="Nature">
        <title>Complex archaea that bridge the gap between prokaryotes and eukaryotes.</title>
        <authorList>
            <person name="Spang A."/>
            <person name="Saw J.H."/>
            <person name="Jorgensen S.L."/>
            <person name="Zaremba-Niedzwiedzka K."/>
            <person name="Martijn J."/>
            <person name="Lind A.E."/>
            <person name="van Eijk R."/>
            <person name="Schleper C."/>
            <person name="Guy L."/>
            <person name="Ettema T.J."/>
        </authorList>
    </citation>
    <scope>NUCLEOTIDE SEQUENCE</scope>
</reference>
<evidence type="ECO:0000313" key="1">
    <source>
        <dbReference type="EMBL" id="KKM14284.1"/>
    </source>
</evidence>
<dbReference type="AlphaFoldDB" id="A0A0F9I3R0"/>